<dbReference type="Proteomes" id="UP000077266">
    <property type="component" value="Unassembled WGS sequence"/>
</dbReference>
<evidence type="ECO:0000313" key="1">
    <source>
        <dbReference type="EMBL" id="KZV87212.1"/>
    </source>
</evidence>
<organism evidence="1 2">
    <name type="scientific">Exidia glandulosa HHB12029</name>
    <dbReference type="NCBI Taxonomy" id="1314781"/>
    <lineage>
        <taxon>Eukaryota</taxon>
        <taxon>Fungi</taxon>
        <taxon>Dikarya</taxon>
        <taxon>Basidiomycota</taxon>
        <taxon>Agaricomycotina</taxon>
        <taxon>Agaricomycetes</taxon>
        <taxon>Auriculariales</taxon>
        <taxon>Exidiaceae</taxon>
        <taxon>Exidia</taxon>
    </lineage>
</organism>
<accession>A0A165ELE6</accession>
<gene>
    <name evidence="1" type="ORF">EXIGLDRAFT_840142</name>
</gene>
<reference evidence="1 2" key="1">
    <citation type="journal article" date="2016" name="Mol. Biol. Evol.">
        <title>Comparative Genomics of Early-Diverging Mushroom-Forming Fungi Provides Insights into the Origins of Lignocellulose Decay Capabilities.</title>
        <authorList>
            <person name="Nagy L.G."/>
            <person name="Riley R."/>
            <person name="Tritt A."/>
            <person name="Adam C."/>
            <person name="Daum C."/>
            <person name="Floudas D."/>
            <person name="Sun H."/>
            <person name="Yadav J.S."/>
            <person name="Pangilinan J."/>
            <person name="Larsson K.H."/>
            <person name="Matsuura K."/>
            <person name="Barry K."/>
            <person name="Labutti K."/>
            <person name="Kuo R."/>
            <person name="Ohm R.A."/>
            <person name="Bhattacharya S.S."/>
            <person name="Shirouzu T."/>
            <person name="Yoshinaga Y."/>
            <person name="Martin F.M."/>
            <person name="Grigoriev I.V."/>
            <person name="Hibbett D.S."/>
        </authorList>
    </citation>
    <scope>NUCLEOTIDE SEQUENCE [LARGE SCALE GENOMIC DNA]</scope>
    <source>
        <strain evidence="1 2">HHB12029</strain>
    </source>
</reference>
<dbReference type="Gene3D" id="3.80.10.10">
    <property type="entry name" value="Ribonuclease Inhibitor"/>
    <property type="match status" value="1"/>
</dbReference>
<dbReference type="OrthoDB" id="3237066at2759"/>
<keyword evidence="2" id="KW-1185">Reference proteome</keyword>
<dbReference type="InParanoid" id="A0A165ELE6"/>
<dbReference type="EMBL" id="KV426132">
    <property type="protein sequence ID" value="KZV87212.1"/>
    <property type="molecule type" value="Genomic_DNA"/>
</dbReference>
<evidence type="ECO:0000313" key="2">
    <source>
        <dbReference type="Proteomes" id="UP000077266"/>
    </source>
</evidence>
<dbReference type="Gene3D" id="1.20.1280.50">
    <property type="match status" value="1"/>
</dbReference>
<evidence type="ECO:0008006" key="3">
    <source>
        <dbReference type="Google" id="ProtNLM"/>
    </source>
</evidence>
<dbReference type="SUPFAM" id="SSF52047">
    <property type="entry name" value="RNI-like"/>
    <property type="match status" value="1"/>
</dbReference>
<dbReference type="PANTHER" id="PTHR38926">
    <property type="entry name" value="F-BOX DOMAIN CONTAINING PROTEIN, EXPRESSED"/>
    <property type="match status" value="1"/>
</dbReference>
<name>A0A165ELE6_EXIGL</name>
<dbReference type="AlphaFoldDB" id="A0A165ELE6"/>
<dbReference type="PANTHER" id="PTHR38926:SF72">
    <property type="entry name" value="IM:7136021-RELATED"/>
    <property type="match status" value="1"/>
</dbReference>
<dbReference type="InterPro" id="IPR032675">
    <property type="entry name" value="LRR_dom_sf"/>
</dbReference>
<protein>
    <recommendedName>
        <fullName evidence="3">F-box domain-containing protein</fullName>
    </recommendedName>
</protein>
<proteinExistence type="predicted"/>
<sequence>MVYHKEDQADVAIAAKAAAELKEFTSLAQSMLSVDWSAAPPAMRAAVVDLRGTNDAVQRALDVLVAQATHFAPASNRTAASLPGDVLHEIFRAWLSLDDDHRSSRIPSAFTAASVNKHWRSVALQSGSLWATLIIDFDHTNDLNEHIDNVLERSQGYPLDLTILKAPLTGWYLEPSADHIARLLSASRTIRCSFSSSSEPSYDFDQSVLAIFQTELPLAETIICSNYHPGCLLPMGVQLFTLSPKLRRLEMGSIPLDAVDWSLVPHLTAFATQCFVTEEQLRIICTSCPRLTDLSLFDINTPLSGVAAHSLPYLERLRCDGRQALQYFGHHTSVPVLQTIEIPCSAQTLLQLSTFVRDTPWTSLRVLELHYIWNSDSPPEFLHAMRNMPNLVELRLTHETDCLTKFFERWQTAEWVEVAPKLRSLVLRQCSFPTSATRALAAFLLARKRANAKVRRLEIVQAGIVPYETDIYSKWMTPRLRQLVEEVFIDTDTVELDDPE</sequence>